<organism evidence="3 4">
    <name type="scientific">Qipengyuania marisflavi</name>
    <dbReference type="NCBI Taxonomy" id="2486356"/>
    <lineage>
        <taxon>Bacteria</taxon>
        <taxon>Pseudomonadati</taxon>
        <taxon>Pseudomonadota</taxon>
        <taxon>Alphaproteobacteria</taxon>
        <taxon>Sphingomonadales</taxon>
        <taxon>Erythrobacteraceae</taxon>
        <taxon>Qipengyuania</taxon>
    </lineage>
</organism>
<evidence type="ECO:0000256" key="1">
    <source>
        <dbReference type="ARBA" id="ARBA00022723"/>
    </source>
</evidence>
<dbReference type="PANTHER" id="PTHR42742">
    <property type="entry name" value="TRANSCRIPTIONAL REPRESSOR MPRA"/>
    <property type="match status" value="1"/>
</dbReference>
<dbReference type="Gene3D" id="2.60.120.10">
    <property type="entry name" value="Jelly Rolls"/>
    <property type="match status" value="1"/>
</dbReference>
<dbReference type="EMBL" id="VCAO01000009">
    <property type="protein sequence ID" value="TMM46129.1"/>
    <property type="molecule type" value="Genomic_DNA"/>
</dbReference>
<evidence type="ECO:0000256" key="2">
    <source>
        <dbReference type="ARBA" id="ARBA00022833"/>
    </source>
</evidence>
<dbReference type="Proteomes" id="UP000309668">
    <property type="component" value="Unassembled WGS sequence"/>
</dbReference>
<keyword evidence="4" id="KW-1185">Reference proteome</keyword>
<comment type="caution">
    <text evidence="3">The sequence shown here is derived from an EMBL/GenBank/DDBJ whole genome shotgun (WGS) entry which is preliminary data.</text>
</comment>
<dbReference type="AlphaFoldDB" id="A0A5S3P091"/>
<reference evidence="3 4" key="1">
    <citation type="submission" date="2019-05" db="EMBL/GenBank/DDBJ databases">
        <title>Erythrobacter marisflavi sp. nov., isolated from isolated from water of an estuary environment.</title>
        <authorList>
            <person name="Yoon J.-H."/>
        </authorList>
    </citation>
    <scope>NUCLEOTIDE SEQUENCE [LARGE SCALE GENOMIC DNA]</scope>
    <source>
        <strain evidence="3 4">KEM-5</strain>
    </source>
</reference>
<keyword evidence="2" id="KW-0862">Zinc</keyword>
<dbReference type="PANTHER" id="PTHR42742:SF3">
    <property type="entry name" value="FRUCTOKINASE"/>
    <property type="match status" value="1"/>
</dbReference>
<dbReference type="OrthoDB" id="9808275at2"/>
<name>A0A5S3P091_9SPHN</name>
<dbReference type="InterPro" id="IPR014710">
    <property type="entry name" value="RmlC-like_jellyroll"/>
</dbReference>
<dbReference type="RefSeq" id="WP_138619209.1">
    <property type="nucleotide sequence ID" value="NZ_VCAO01000009.1"/>
</dbReference>
<dbReference type="InterPro" id="IPR011051">
    <property type="entry name" value="RmlC_Cupin_sf"/>
</dbReference>
<dbReference type="GO" id="GO:0046872">
    <property type="term" value="F:metal ion binding"/>
    <property type="evidence" value="ECO:0007669"/>
    <property type="project" value="UniProtKB-KW"/>
</dbReference>
<protein>
    <submittedName>
        <fullName evidence="3">Mannose-6-phosphate isomerase</fullName>
    </submittedName>
</protein>
<dbReference type="GO" id="GO:0016853">
    <property type="term" value="F:isomerase activity"/>
    <property type="evidence" value="ECO:0007669"/>
    <property type="project" value="UniProtKB-KW"/>
</dbReference>
<dbReference type="InterPro" id="IPR051804">
    <property type="entry name" value="Carb_Metab_Reg_Kinase/Isom"/>
</dbReference>
<accession>A0A5S3P091</accession>
<keyword evidence="3" id="KW-0413">Isomerase</keyword>
<dbReference type="CDD" id="cd07010">
    <property type="entry name" value="cupin_PMI_type_I_N_bac"/>
    <property type="match status" value="1"/>
</dbReference>
<keyword evidence="1" id="KW-0479">Metal-binding</keyword>
<sequence>MTQAVLPTKTVAKIWGRETLPAPFTAPAGERIGEIWFDPPPALDRLLAKYLFTSDKLSVQVHPRDEDLGGAGSGKEECWLVIAAEPGARLALGFSAPVDPEQMRTAALDGSIEDLLDWRDVSAGEFFYIPAGTVHAIGAGLSLVEIQQNSEITYRLYDYGRPRALHLDEAIAVASGGVFDAGRYASTIAADETRLLVDGPKFRLAQIAGYAEGAAAILGKFTGAAQLLPLSGSVRVADLTVEPGQSAWASGFQDVTFASEGRCLIAAPL</sequence>
<evidence type="ECO:0000313" key="3">
    <source>
        <dbReference type="EMBL" id="TMM46129.1"/>
    </source>
</evidence>
<gene>
    <name evidence="3" type="ORF">FEV51_11850</name>
</gene>
<proteinExistence type="predicted"/>
<evidence type="ECO:0000313" key="4">
    <source>
        <dbReference type="Proteomes" id="UP000309668"/>
    </source>
</evidence>
<dbReference type="SUPFAM" id="SSF51182">
    <property type="entry name" value="RmlC-like cupins"/>
    <property type="match status" value="1"/>
</dbReference>